<gene>
    <name evidence="1" type="ORF">F5613_002997</name>
</gene>
<keyword evidence="2" id="KW-1185">Reference proteome</keyword>
<organism evidence="1 2">
    <name type="scientific">Macellibacteroides fermentans</name>
    <dbReference type="NCBI Taxonomy" id="879969"/>
    <lineage>
        <taxon>Bacteria</taxon>
        <taxon>Pseudomonadati</taxon>
        <taxon>Bacteroidota</taxon>
        <taxon>Bacteroidia</taxon>
        <taxon>Bacteroidales</taxon>
        <taxon>Porphyromonadaceae</taxon>
        <taxon>Macellibacteroides</taxon>
    </lineage>
</organism>
<evidence type="ECO:0000313" key="1">
    <source>
        <dbReference type="EMBL" id="NYI50835.1"/>
    </source>
</evidence>
<protein>
    <submittedName>
        <fullName evidence="1">Uncharacterized protein</fullName>
    </submittedName>
</protein>
<sequence>MWHFENNIRIACILTTEKQTKEFEVSKHTTEYLIINKLNENDSENGFENVLGFLVEK</sequence>
<proteinExistence type="predicted"/>
<dbReference type="AlphaFoldDB" id="A0A8E2A006"/>
<dbReference type="Proteomes" id="UP000574332">
    <property type="component" value="Unassembled WGS sequence"/>
</dbReference>
<comment type="caution">
    <text evidence="1">The sequence shown here is derived from an EMBL/GenBank/DDBJ whole genome shotgun (WGS) entry which is preliminary data.</text>
</comment>
<name>A0A8E2A006_9PORP</name>
<reference evidence="1 2" key="1">
    <citation type="submission" date="2020-07" db="EMBL/GenBank/DDBJ databases">
        <title>Genomic Encyclopedia of Type Strains, Phase IV (KMG-IV): sequencing the most valuable type-strain genomes for metagenomic binning, comparative biology and taxonomic classification.</title>
        <authorList>
            <person name="Goeker M."/>
        </authorList>
    </citation>
    <scope>NUCLEOTIDE SEQUENCE [LARGE SCALE GENOMIC DNA]</scope>
    <source>
        <strain evidence="1 2">DSM 23697</strain>
    </source>
</reference>
<evidence type="ECO:0000313" key="2">
    <source>
        <dbReference type="Proteomes" id="UP000574332"/>
    </source>
</evidence>
<dbReference type="EMBL" id="JACCCY010000004">
    <property type="protein sequence ID" value="NYI50835.1"/>
    <property type="molecule type" value="Genomic_DNA"/>
</dbReference>
<accession>A0A8E2A006</accession>